<keyword evidence="2" id="KW-0378">Hydrolase</keyword>
<accession>A0A1I0R9T3</accession>
<evidence type="ECO:0000256" key="2">
    <source>
        <dbReference type="ARBA" id="ARBA00022801"/>
    </source>
</evidence>
<keyword evidence="3" id="KW-0645">Protease</keyword>
<proteinExistence type="inferred from homology"/>
<dbReference type="Proteomes" id="UP000199437">
    <property type="component" value="Unassembled WGS sequence"/>
</dbReference>
<dbReference type="PANTHER" id="PTHR30023">
    <property type="entry name" value="D-ALANYL-D-ALANINE CARBOXYPEPTIDASE"/>
    <property type="match status" value="1"/>
</dbReference>
<organism evidence="3 4">
    <name type="scientific">Roseivirga pacifica</name>
    <dbReference type="NCBI Taxonomy" id="1267423"/>
    <lineage>
        <taxon>Bacteria</taxon>
        <taxon>Pseudomonadati</taxon>
        <taxon>Bacteroidota</taxon>
        <taxon>Cytophagia</taxon>
        <taxon>Cytophagales</taxon>
        <taxon>Roseivirgaceae</taxon>
        <taxon>Roseivirga</taxon>
    </lineage>
</organism>
<dbReference type="InterPro" id="IPR000667">
    <property type="entry name" value="Peptidase_S13"/>
</dbReference>
<dbReference type="RefSeq" id="WP_090259929.1">
    <property type="nucleotide sequence ID" value="NZ_FOIR01000003.1"/>
</dbReference>
<dbReference type="GO" id="GO:0006508">
    <property type="term" value="P:proteolysis"/>
    <property type="evidence" value="ECO:0007669"/>
    <property type="project" value="InterPro"/>
</dbReference>
<dbReference type="GeneID" id="99987990"/>
<reference evidence="4" key="1">
    <citation type="submission" date="2016-10" db="EMBL/GenBank/DDBJ databases">
        <authorList>
            <person name="Varghese N."/>
            <person name="Submissions S."/>
        </authorList>
    </citation>
    <scope>NUCLEOTIDE SEQUENCE [LARGE SCALE GENOMIC DNA]</scope>
    <source>
        <strain evidence="4">CGMCC 1.12402</strain>
    </source>
</reference>
<dbReference type="GO" id="GO:0000270">
    <property type="term" value="P:peptidoglycan metabolic process"/>
    <property type="evidence" value="ECO:0007669"/>
    <property type="project" value="TreeGrafter"/>
</dbReference>
<dbReference type="PRINTS" id="PR00922">
    <property type="entry name" value="DADACBPTASE3"/>
</dbReference>
<dbReference type="Gene3D" id="3.40.710.10">
    <property type="entry name" value="DD-peptidase/beta-lactamase superfamily"/>
    <property type="match status" value="1"/>
</dbReference>
<gene>
    <name evidence="3" type="ORF">SAMN05216290_3313</name>
</gene>
<dbReference type="GO" id="GO:0004185">
    <property type="term" value="F:serine-type carboxypeptidase activity"/>
    <property type="evidence" value="ECO:0007669"/>
    <property type="project" value="InterPro"/>
</dbReference>
<evidence type="ECO:0000256" key="1">
    <source>
        <dbReference type="ARBA" id="ARBA00006096"/>
    </source>
</evidence>
<protein>
    <submittedName>
        <fullName evidence="3">D-alanyl-D-alanine carboxypeptidase / D-alanyl-D-alanine-endopeptidase (Penicillin-binding protein 4)</fullName>
    </submittedName>
</protein>
<keyword evidence="3" id="KW-0121">Carboxypeptidase</keyword>
<keyword evidence="4" id="KW-1185">Reference proteome</keyword>
<evidence type="ECO:0000313" key="3">
    <source>
        <dbReference type="EMBL" id="SEW37528.1"/>
    </source>
</evidence>
<name>A0A1I0R9T3_9BACT</name>
<dbReference type="EMBL" id="FOIR01000003">
    <property type="protein sequence ID" value="SEW37528.1"/>
    <property type="molecule type" value="Genomic_DNA"/>
</dbReference>
<evidence type="ECO:0000313" key="4">
    <source>
        <dbReference type="Proteomes" id="UP000199437"/>
    </source>
</evidence>
<dbReference type="SUPFAM" id="SSF56601">
    <property type="entry name" value="beta-lactamase/transpeptidase-like"/>
    <property type="match status" value="1"/>
</dbReference>
<dbReference type="OrthoDB" id="9802627at2"/>
<dbReference type="PANTHER" id="PTHR30023:SF0">
    <property type="entry name" value="PENICILLIN-SENSITIVE CARBOXYPEPTIDASE A"/>
    <property type="match status" value="1"/>
</dbReference>
<sequence length="444" mass="50791">MSRLLIVLLLIVGFSAQAQRYPKRKIRKDLQELPGFGESYIGFKLYDPQKDKVIAENLSEKFMTPASNTKLFTFYGSQKWLPDTLPAMEYVQRGDSIIFWSTGYPLTLHPDHPDSSVINFLSQVEPNKQLYYWPRPTEDGRFGPGWGWDDYDGYYGAEKATFPIYGNSIQFIVDSQNRSFSMTPNHPGFKVKVSDATDTRVRISRDEFWNEYELKFKEIGPNTEQVIDTLIRPFRYSDILFTELLSKASGKKITKITDFARPERFETVLGVQADTLYKWMLQPSDNLYAEQLLMMISGTQTDTLSTEAGIFLAETPQAFTNVPIFPNGLTWRDGSGLSRYNMFKPNEIVTVLIELYKGYGESLFELLPQGGVSGTIKSWYKGENGPYVFAKTGTLSNNHTLSGFIKCDSGKVLIFTFMANHYTVPTNQIKENFAFILERIRKAY</sequence>
<dbReference type="AlphaFoldDB" id="A0A1I0R9T3"/>
<dbReference type="STRING" id="1267423.SAMN05216290_3313"/>
<dbReference type="InterPro" id="IPR012338">
    <property type="entry name" value="Beta-lactam/transpept-like"/>
</dbReference>
<comment type="similarity">
    <text evidence="1">Belongs to the peptidase S13 family.</text>
</comment>
<dbReference type="Pfam" id="PF02113">
    <property type="entry name" value="Peptidase_S13"/>
    <property type="match status" value="1"/>
</dbReference>